<reference evidence="2 3" key="1">
    <citation type="submission" date="2019-06" db="EMBL/GenBank/DDBJ databases">
        <title>Sequencing the genomes of 1000 actinobacteria strains.</title>
        <authorList>
            <person name="Klenk H.-P."/>
        </authorList>
    </citation>
    <scope>NUCLEOTIDE SEQUENCE [LARGE SCALE GENOMIC DNA]</scope>
    <source>
        <strain evidence="2 3">DSM 18607</strain>
    </source>
</reference>
<dbReference type="GO" id="GO:0003677">
    <property type="term" value="F:DNA binding"/>
    <property type="evidence" value="ECO:0007669"/>
    <property type="project" value="UniProtKB-KW"/>
</dbReference>
<dbReference type="PRINTS" id="PR00598">
    <property type="entry name" value="HTHMARR"/>
</dbReference>
<dbReference type="InterPro" id="IPR000835">
    <property type="entry name" value="HTH_MarR-typ"/>
</dbReference>
<organism evidence="2 3">
    <name type="scientific">Lapillicoccus jejuensis</name>
    <dbReference type="NCBI Taxonomy" id="402171"/>
    <lineage>
        <taxon>Bacteria</taxon>
        <taxon>Bacillati</taxon>
        <taxon>Actinomycetota</taxon>
        <taxon>Actinomycetes</taxon>
        <taxon>Micrococcales</taxon>
        <taxon>Intrasporangiaceae</taxon>
        <taxon>Lapillicoccus</taxon>
    </lineage>
</organism>
<dbReference type="SMART" id="SM00347">
    <property type="entry name" value="HTH_MARR"/>
    <property type="match status" value="1"/>
</dbReference>
<dbReference type="Gene3D" id="1.10.10.10">
    <property type="entry name" value="Winged helix-like DNA-binding domain superfamily/Winged helix DNA-binding domain"/>
    <property type="match status" value="1"/>
</dbReference>
<dbReference type="Pfam" id="PF12802">
    <property type="entry name" value="MarR_2"/>
    <property type="match status" value="1"/>
</dbReference>
<dbReference type="PROSITE" id="PS50995">
    <property type="entry name" value="HTH_MARR_2"/>
    <property type="match status" value="1"/>
</dbReference>
<dbReference type="InterPro" id="IPR039422">
    <property type="entry name" value="MarR/SlyA-like"/>
</dbReference>
<dbReference type="InterPro" id="IPR036390">
    <property type="entry name" value="WH_DNA-bd_sf"/>
</dbReference>
<evidence type="ECO:0000313" key="2">
    <source>
        <dbReference type="EMBL" id="TQJ09007.1"/>
    </source>
</evidence>
<gene>
    <name evidence="2" type="ORF">FB458_2109</name>
</gene>
<evidence type="ECO:0000313" key="3">
    <source>
        <dbReference type="Proteomes" id="UP000317893"/>
    </source>
</evidence>
<protein>
    <submittedName>
        <fullName evidence="2">DNA-binding MarR family transcriptional regulator</fullName>
    </submittedName>
</protein>
<dbReference type="SUPFAM" id="SSF46785">
    <property type="entry name" value="Winged helix' DNA-binding domain"/>
    <property type="match status" value="1"/>
</dbReference>
<feature type="domain" description="HTH marR-type" evidence="1">
    <location>
        <begin position="10"/>
        <end position="141"/>
    </location>
</feature>
<accession>A0A542E0Z4</accession>
<dbReference type="EMBL" id="VFMN01000001">
    <property type="protein sequence ID" value="TQJ09007.1"/>
    <property type="molecule type" value="Genomic_DNA"/>
</dbReference>
<dbReference type="Proteomes" id="UP000317893">
    <property type="component" value="Unassembled WGS sequence"/>
</dbReference>
<comment type="caution">
    <text evidence="2">The sequence shown here is derived from an EMBL/GenBank/DDBJ whole genome shotgun (WGS) entry which is preliminary data.</text>
</comment>
<name>A0A542E0Z4_9MICO</name>
<proteinExistence type="predicted"/>
<sequence>MLEESDPLAGADLLRSVQLLVIAVGHYRSVVADDLGLPANDSQALQVLDVLGPMPQMDLGRRLRLTSSSMTALVDRLETAGYAERRPDPGDRRRSIVVLTPRADRALEAARTTMEQHLAADLVADEDLARDLRRLAADVGGIESIDA</sequence>
<dbReference type="GO" id="GO:0006950">
    <property type="term" value="P:response to stress"/>
    <property type="evidence" value="ECO:0007669"/>
    <property type="project" value="TreeGrafter"/>
</dbReference>
<dbReference type="GO" id="GO:0003700">
    <property type="term" value="F:DNA-binding transcription factor activity"/>
    <property type="evidence" value="ECO:0007669"/>
    <property type="project" value="InterPro"/>
</dbReference>
<dbReference type="RefSeq" id="WP_170185638.1">
    <property type="nucleotide sequence ID" value="NZ_BAAAPR010000005.1"/>
</dbReference>
<evidence type="ECO:0000259" key="1">
    <source>
        <dbReference type="PROSITE" id="PS50995"/>
    </source>
</evidence>
<dbReference type="PANTHER" id="PTHR33164:SF99">
    <property type="entry name" value="MARR FAMILY REGULATORY PROTEIN"/>
    <property type="match status" value="1"/>
</dbReference>
<keyword evidence="3" id="KW-1185">Reference proteome</keyword>
<dbReference type="AlphaFoldDB" id="A0A542E0Z4"/>
<dbReference type="InterPro" id="IPR036388">
    <property type="entry name" value="WH-like_DNA-bd_sf"/>
</dbReference>
<keyword evidence="2" id="KW-0238">DNA-binding</keyword>
<dbReference type="PANTHER" id="PTHR33164">
    <property type="entry name" value="TRANSCRIPTIONAL REGULATOR, MARR FAMILY"/>
    <property type="match status" value="1"/>
</dbReference>